<dbReference type="InterPro" id="IPR011057">
    <property type="entry name" value="Mss4-like_sf"/>
</dbReference>
<evidence type="ECO:0000256" key="1">
    <source>
        <dbReference type="ARBA" id="ARBA00005495"/>
    </source>
</evidence>
<comment type="similarity">
    <text evidence="1">Belongs to the Gfa family.</text>
</comment>
<evidence type="ECO:0000256" key="3">
    <source>
        <dbReference type="ARBA" id="ARBA00022833"/>
    </source>
</evidence>
<keyword evidence="7" id="KW-1185">Reference proteome</keyword>
<sequence length="134" mass="15333">MDEMLTGRCLCGAVEFEFPGHANPMVMCHCKQCRQWGGHAWPSITIQFSNLVIKKGQEALAWYQSSEFARRGFCSKCGSSLFWHADRHPEWRDEIAVSVGCIDDVHGRRLTKHIFAAHKGDYYDITDNLPQEDD</sequence>
<dbReference type="RefSeq" id="WP_244544630.1">
    <property type="nucleotide sequence ID" value="NZ_FOVR01000003.1"/>
</dbReference>
<protein>
    <submittedName>
        <fullName evidence="6">Uncharacterized conserved protein</fullName>
    </submittedName>
</protein>
<name>A0A1I5EGR0_9HYPH</name>
<dbReference type="STRING" id="655353.SAMN04488056_103179"/>
<dbReference type="Pfam" id="PF04828">
    <property type="entry name" value="GFA"/>
    <property type="match status" value="1"/>
</dbReference>
<dbReference type="GO" id="GO:0046872">
    <property type="term" value="F:metal ion binding"/>
    <property type="evidence" value="ECO:0007669"/>
    <property type="project" value="UniProtKB-KW"/>
</dbReference>
<dbReference type="SUPFAM" id="SSF51316">
    <property type="entry name" value="Mss4-like"/>
    <property type="match status" value="1"/>
</dbReference>
<evidence type="ECO:0000259" key="5">
    <source>
        <dbReference type="PROSITE" id="PS51891"/>
    </source>
</evidence>
<dbReference type="Gene3D" id="3.90.1590.10">
    <property type="entry name" value="glutathione-dependent formaldehyde- activating enzyme (gfa)"/>
    <property type="match status" value="1"/>
</dbReference>
<dbReference type="InterPro" id="IPR006913">
    <property type="entry name" value="CENP-V/GFA"/>
</dbReference>
<feature type="domain" description="CENP-V/GFA" evidence="5">
    <location>
        <begin position="5"/>
        <end position="124"/>
    </location>
</feature>
<keyword evidence="2" id="KW-0479">Metal-binding</keyword>
<organism evidence="6 7">
    <name type="scientific">Cohaesibacter marisflavi</name>
    <dbReference type="NCBI Taxonomy" id="655353"/>
    <lineage>
        <taxon>Bacteria</taxon>
        <taxon>Pseudomonadati</taxon>
        <taxon>Pseudomonadota</taxon>
        <taxon>Alphaproteobacteria</taxon>
        <taxon>Hyphomicrobiales</taxon>
        <taxon>Cohaesibacteraceae</taxon>
    </lineage>
</organism>
<dbReference type="PANTHER" id="PTHR33337">
    <property type="entry name" value="GFA DOMAIN-CONTAINING PROTEIN"/>
    <property type="match status" value="1"/>
</dbReference>
<keyword evidence="4" id="KW-0456">Lyase</keyword>
<reference evidence="6 7" key="1">
    <citation type="submission" date="2016-10" db="EMBL/GenBank/DDBJ databases">
        <authorList>
            <person name="de Groot N.N."/>
        </authorList>
    </citation>
    <scope>NUCLEOTIDE SEQUENCE [LARGE SCALE GENOMIC DNA]</scope>
    <source>
        <strain evidence="6 7">CGMCC 1.9157</strain>
    </source>
</reference>
<dbReference type="EMBL" id="FOVR01000003">
    <property type="protein sequence ID" value="SFO10719.1"/>
    <property type="molecule type" value="Genomic_DNA"/>
</dbReference>
<gene>
    <name evidence="6" type="ORF">SAMN04488056_103179</name>
</gene>
<evidence type="ECO:0000256" key="2">
    <source>
        <dbReference type="ARBA" id="ARBA00022723"/>
    </source>
</evidence>
<dbReference type="AlphaFoldDB" id="A0A1I5EGR0"/>
<evidence type="ECO:0000313" key="7">
    <source>
        <dbReference type="Proteomes" id="UP000199236"/>
    </source>
</evidence>
<dbReference type="PROSITE" id="PS51891">
    <property type="entry name" value="CENP_V_GFA"/>
    <property type="match status" value="1"/>
</dbReference>
<dbReference type="Proteomes" id="UP000199236">
    <property type="component" value="Unassembled WGS sequence"/>
</dbReference>
<proteinExistence type="inferred from homology"/>
<dbReference type="PANTHER" id="PTHR33337:SF40">
    <property type="entry name" value="CENP-V_GFA DOMAIN-CONTAINING PROTEIN-RELATED"/>
    <property type="match status" value="1"/>
</dbReference>
<accession>A0A1I5EGR0</accession>
<dbReference type="GO" id="GO:0016846">
    <property type="term" value="F:carbon-sulfur lyase activity"/>
    <property type="evidence" value="ECO:0007669"/>
    <property type="project" value="InterPro"/>
</dbReference>
<evidence type="ECO:0000256" key="4">
    <source>
        <dbReference type="ARBA" id="ARBA00023239"/>
    </source>
</evidence>
<evidence type="ECO:0000313" key="6">
    <source>
        <dbReference type="EMBL" id="SFO10719.1"/>
    </source>
</evidence>
<keyword evidence="3" id="KW-0862">Zinc</keyword>